<dbReference type="Proteomes" id="UP001159405">
    <property type="component" value="Unassembled WGS sequence"/>
</dbReference>
<reference evidence="2 3" key="1">
    <citation type="submission" date="2022-05" db="EMBL/GenBank/DDBJ databases">
        <authorList>
            <consortium name="Genoscope - CEA"/>
            <person name="William W."/>
        </authorList>
    </citation>
    <scope>NUCLEOTIDE SEQUENCE [LARGE SCALE GENOMIC DNA]</scope>
</reference>
<dbReference type="EMBL" id="CALNXK010000060">
    <property type="protein sequence ID" value="CAH3137990.1"/>
    <property type="molecule type" value="Genomic_DNA"/>
</dbReference>
<organism evidence="2 3">
    <name type="scientific">Porites lobata</name>
    <dbReference type="NCBI Taxonomy" id="104759"/>
    <lineage>
        <taxon>Eukaryota</taxon>
        <taxon>Metazoa</taxon>
        <taxon>Cnidaria</taxon>
        <taxon>Anthozoa</taxon>
        <taxon>Hexacorallia</taxon>
        <taxon>Scleractinia</taxon>
        <taxon>Fungiina</taxon>
        <taxon>Poritidae</taxon>
        <taxon>Porites</taxon>
    </lineage>
</organism>
<feature type="compositionally biased region" description="Acidic residues" evidence="1">
    <location>
        <begin position="171"/>
        <end position="191"/>
    </location>
</feature>
<keyword evidence="3" id="KW-1185">Reference proteome</keyword>
<evidence type="ECO:0000256" key="1">
    <source>
        <dbReference type="SAM" id="MobiDB-lite"/>
    </source>
</evidence>
<feature type="non-terminal residue" evidence="2">
    <location>
        <position position="293"/>
    </location>
</feature>
<feature type="non-terminal residue" evidence="2">
    <location>
        <position position="1"/>
    </location>
</feature>
<dbReference type="PANTHER" id="PTHR34485:SF2">
    <property type="entry name" value="PROLINE RICH, LACRIMAL 1"/>
    <property type="match status" value="1"/>
</dbReference>
<name>A0ABN8PA53_9CNID</name>
<evidence type="ECO:0000313" key="3">
    <source>
        <dbReference type="Proteomes" id="UP001159405"/>
    </source>
</evidence>
<feature type="region of interest" description="Disordered" evidence="1">
    <location>
        <begin position="138"/>
        <end position="197"/>
    </location>
</feature>
<gene>
    <name evidence="2" type="ORF">PLOB_00039879</name>
</gene>
<comment type="caution">
    <text evidence="2">The sequence shown here is derived from an EMBL/GenBank/DDBJ whole genome shotgun (WGS) entry which is preliminary data.</text>
</comment>
<dbReference type="PANTHER" id="PTHR34485">
    <property type="entry name" value="PROLINE-RICH, LACRIMAL 1"/>
    <property type="match status" value="1"/>
</dbReference>
<proteinExistence type="predicted"/>
<protein>
    <submittedName>
        <fullName evidence="2">Uncharacterized protein</fullName>
    </submittedName>
</protein>
<accession>A0ABN8PA53</accession>
<evidence type="ECO:0000313" key="2">
    <source>
        <dbReference type="EMBL" id="CAH3137990.1"/>
    </source>
</evidence>
<sequence length="293" mass="32365">VIINFLTGCTLYYGHACMRGSSNTCDSDLWEGTAKAAEGHLAEVCFTKAKEEGMVIAINWQDADSSSAKSFRYVFPDSSLSCVMLCGGQVGRLHANNLKDYKGKKSVDLSFVATHKKNYPELETAKCESPLENLGNCDGKERQIDSVDSEDSEAGSRVSGRQVVQDKTSEDSDDSDSGDSEGSEDSEDSDGDYNTNFTCEGRPYKVRGRALTCDLHSLLYEIECNRIAEKANEVIDPVMGKDHSNLPESKFSVLTKFRPKDTNLHQMHYEVSTMGLCQSNMTYLIKCKGSTYH</sequence>